<sequence length="62" mass="6899">MAALARHADGFQRVATNVDRGSACSGLQAIKLGKALERDRPQQLRRWTIRDGMSDVSGKFQR</sequence>
<evidence type="ECO:0000313" key="2">
    <source>
        <dbReference type="Proteomes" id="UP000234345"/>
    </source>
</evidence>
<evidence type="ECO:0000313" key="1">
    <source>
        <dbReference type="EMBL" id="SOO22853.1"/>
    </source>
</evidence>
<name>A0A7Z7IZ21_XANCH</name>
<organism evidence="1 2">
    <name type="scientific">Xanthomonas campestris pv. phaseoli</name>
    <dbReference type="NCBI Taxonomy" id="317013"/>
    <lineage>
        <taxon>Bacteria</taxon>
        <taxon>Pseudomonadati</taxon>
        <taxon>Pseudomonadota</taxon>
        <taxon>Gammaproteobacteria</taxon>
        <taxon>Lysobacterales</taxon>
        <taxon>Lysobacteraceae</taxon>
        <taxon>Xanthomonas</taxon>
    </lineage>
</organism>
<accession>A0A7Z7IZ21</accession>
<gene>
    <name evidence="1" type="ORF">XFF6991_170023</name>
</gene>
<dbReference type="EMBL" id="OCZC01000045">
    <property type="protein sequence ID" value="SOO22853.1"/>
    <property type="molecule type" value="Genomic_DNA"/>
</dbReference>
<protein>
    <submittedName>
        <fullName evidence="1">Uncharacterized protein</fullName>
    </submittedName>
</protein>
<comment type="caution">
    <text evidence="1">The sequence shown here is derived from an EMBL/GenBank/DDBJ whole genome shotgun (WGS) entry which is preliminary data.</text>
</comment>
<reference evidence="1 2" key="1">
    <citation type="submission" date="2017-10" db="EMBL/GenBank/DDBJ databases">
        <authorList>
            <person name="Regsiter A."/>
            <person name="William W."/>
        </authorList>
    </citation>
    <scope>NUCLEOTIDE SEQUENCE [LARGE SCALE GENOMIC DNA]</scope>
    <source>
        <strain evidence="1 2">CFBP6991</strain>
    </source>
</reference>
<dbReference type="AlphaFoldDB" id="A0A7Z7IZ21"/>
<proteinExistence type="predicted"/>
<dbReference type="Proteomes" id="UP000234345">
    <property type="component" value="Unassembled WGS sequence"/>
</dbReference>